<dbReference type="AlphaFoldDB" id="A0A7X3CV88"/>
<dbReference type="GO" id="GO:0006750">
    <property type="term" value="P:glutathione biosynthetic process"/>
    <property type="evidence" value="ECO:0007669"/>
    <property type="project" value="UniProtKB-KW"/>
</dbReference>
<comment type="catalytic activity">
    <reaction evidence="2 6">
        <text>glutathione + H2O = L-cysteinylglycine + L-glutamate</text>
        <dbReference type="Rhea" id="RHEA:28807"/>
        <dbReference type="ChEBI" id="CHEBI:15377"/>
        <dbReference type="ChEBI" id="CHEBI:29985"/>
        <dbReference type="ChEBI" id="CHEBI:57925"/>
        <dbReference type="ChEBI" id="CHEBI:61694"/>
        <dbReference type="EC" id="3.4.19.13"/>
    </reaction>
</comment>
<comment type="caution">
    <text evidence="7">The sequence shown here is derived from an EMBL/GenBank/DDBJ whole genome shotgun (WGS) entry which is preliminary data.</text>
</comment>
<evidence type="ECO:0000256" key="6">
    <source>
        <dbReference type="RuleBase" id="RU368036"/>
    </source>
</evidence>
<organism evidence="7 8">
    <name type="scientific">Paenibacillus validus</name>
    <dbReference type="NCBI Taxonomy" id="44253"/>
    <lineage>
        <taxon>Bacteria</taxon>
        <taxon>Bacillati</taxon>
        <taxon>Bacillota</taxon>
        <taxon>Bacilli</taxon>
        <taxon>Bacillales</taxon>
        <taxon>Paenibacillaceae</taxon>
        <taxon>Paenibacillus</taxon>
    </lineage>
</organism>
<evidence type="ECO:0000256" key="2">
    <source>
        <dbReference type="ARBA" id="ARBA00001089"/>
    </source>
</evidence>
<evidence type="ECO:0000313" key="7">
    <source>
        <dbReference type="EMBL" id="MUG72942.1"/>
    </source>
</evidence>
<dbReference type="PANTHER" id="PTHR43881:SF1">
    <property type="entry name" value="GAMMA-GLUTAMYLTRANSPEPTIDASE (AFU_ORTHOLOGUE AFUA_4G13580)"/>
    <property type="match status" value="1"/>
</dbReference>
<evidence type="ECO:0000256" key="5">
    <source>
        <dbReference type="PIRSR" id="PIRSR600101-2"/>
    </source>
</evidence>
<dbReference type="EC" id="2.3.2.2" evidence="6"/>
<keyword evidence="8" id="KW-1185">Reference proteome</keyword>
<dbReference type="EMBL" id="WNZX01000019">
    <property type="protein sequence ID" value="MUG72942.1"/>
    <property type="molecule type" value="Genomic_DNA"/>
</dbReference>
<comment type="subunit">
    <text evidence="6">This enzyme consists of two polypeptide chains, which are synthesized in precursor form from a single polypeptide.</text>
</comment>
<feature type="binding site" evidence="5">
    <location>
        <position position="428"/>
    </location>
    <ligand>
        <name>L-glutamate</name>
        <dbReference type="ChEBI" id="CHEBI:29985"/>
    </ligand>
</feature>
<dbReference type="Gene3D" id="1.10.246.130">
    <property type="match status" value="1"/>
</dbReference>
<dbReference type="InterPro" id="IPR000101">
    <property type="entry name" value="GGT_peptidase"/>
</dbReference>
<dbReference type="UniPathway" id="UPA00204"/>
<keyword evidence="6 7" id="KW-0012">Acyltransferase</keyword>
<comment type="pathway">
    <text evidence="6">Sulfur metabolism; glutathione metabolism.</text>
</comment>
<comment type="similarity">
    <text evidence="6">Belongs to the gamma-glutamyltransferase family.</text>
</comment>
<dbReference type="InterPro" id="IPR029055">
    <property type="entry name" value="Ntn_hydrolases_N"/>
</dbReference>
<dbReference type="InterPro" id="IPR043138">
    <property type="entry name" value="GGT_lsub"/>
</dbReference>
<dbReference type="Proteomes" id="UP000450917">
    <property type="component" value="Unassembled WGS sequence"/>
</dbReference>
<name>A0A7X3CV88_9BACL</name>
<dbReference type="PRINTS" id="PR01210">
    <property type="entry name" value="GGTRANSPTASE"/>
</dbReference>
<keyword evidence="6 7" id="KW-0808">Transferase</keyword>
<dbReference type="GO" id="GO:0006751">
    <property type="term" value="P:glutathione catabolic process"/>
    <property type="evidence" value="ECO:0007669"/>
    <property type="project" value="UniProtKB-UniRule"/>
</dbReference>
<dbReference type="InterPro" id="IPR052896">
    <property type="entry name" value="GGT-like_enzyme"/>
</dbReference>
<keyword evidence="6" id="KW-0865">Zymogen</keyword>
<comment type="catalytic activity">
    <reaction evidence="3 6">
        <text>an N-terminal (5-L-glutamyl)-[peptide] + an alpha-amino acid = 5-L-glutamyl amino acid + an N-terminal L-alpha-aminoacyl-[peptide]</text>
        <dbReference type="Rhea" id="RHEA:23904"/>
        <dbReference type="Rhea" id="RHEA-COMP:9780"/>
        <dbReference type="Rhea" id="RHEA-COMP:9795"/>
        <dbReference type="ChEBI" id="CHEBI:77644"/>
        <dbReference type="ChEBI" id="CHEBI:78597"/>
        <dbReference type="ChEBI" id="CHEBI:78599"/>
        <dbReference type="ChEBI" id="CHEBI:78608"/>
        <dbReference type="EC" id="2.3.2.2"/>
    </reaction>
</comment>
<dbReference type="SUPFAM" id="SSF56235">
    <property type="entry name" value="N-terminal nucleophile aminohydrolases (Ntn hydrolases)"/>
    <property type="match status" value="1"/>
</dbReference>
<proteinExistence type="inferred from homology"/>
<evidence type="ECO:0000313" key="8">
    <source>
        <dbReference type="Proteomes" id="UP000450917"/>
    </source>
</evidence>
<dbReference type="Gene3D" id="3.60.20.40">
    <property type="match status" value="1"/>
</dbReference>
<reference evidence="7 8" key="1">
    <citation type="submission" date="2019-11" db="EMBL/GenBank/DDBJ databases">
        <title>Draft genome sequences of five Paenibacillus species of dairy origin.</title>
        <authorList>
            <person name="Olajide A.M."/>
            <person name="Chen S."/>
            <person name="Lapointe G."/>
        </authorList>
    </citation>
    <scope>NUCLEOTIDE SEQUENCE [LARGE SCALE GENOMIC DNA]</scope>
    <source>
        <strain evidence="7 8">2CS3</strain>
    </source>
</reference>
<sequence>MNNIMPMGHQGMVASPHYMASTVGSFVLREGGNAFDAAVAVSATLAVVYPHMTGIGGDSFFLMYSAKDRKVIGLNGSGRSGREVSSSLFKDKGLSRIPDRGVLSAITVPGMVDAWWEAWTRFGRLPWDKLIAPAIQYAEQGFPVSRDLYRWMCKDEQWIREDKTLKEVFMDGGRLKSEGSRLVQSELAATLRLLMKEGRDAFYKGPFMEAMVLAIRADGGLLTEEDFLSHRSNWVEPLSTTYKGDRIYQMPPNSQGFSLLLMMNILEHFDLAGIPRDSAAFYHLMVEVVKKAFQYRDRYLTDPDFAHIPVDQLLSKDFARQLSEQISLTPMEASPFLSSPMGQDTAYAAVVDDEGNAVSFIQSLYYDFGSAYVPEGTGVILQNRGSFFSLDAEHPNALLPNKRTFHTLMPGMVLRGEKPYLLLGTQGGEGQPQTQLSILTGVLDYGCTIQEAIALPRWVYGRTWGQASDSLKMENRNLQSAAEKLMQWGHRVELVSGWDGIVGQAQGICIDTNGVMYGAADPRGDGLAIGW</sequence>
<comment type="catalytic activity">
    <reaction evidence="1 6">
        <text>an S-substituted glutathione + H2O = an S-substituted L-cysteinylglycine + L-glutamate</text>
        <dbReference type="Rhea" id="RHEA:59468"/>
        <dbReference type="ChEBI" id="CHEBI:15377"/>
        <dbReference type="ChEBI" id="CHEBI:29985"/>
        <dbReference type="ChEBI" id="CHEBI:90779"/>
        <dbReference type="ChEBI" id="CHEBI:143103"/>
        <dbReference type="EC" id="3.4.19.13"/>
    </reaction>
</comment>
<evidence type="ECO:0000256" key="3">
    <source>
        <dbReference type="ARBA" id="ARBA00047417"/>
    </source>
</evidence>
<protein>
    <recommendedName>
        <fullName evidence="6">Glutathione hydrolase proenzyme</fullName>
        <ecNumber evidence="6">2.3.2.2</ecNumber>
        <ecNumber evidence="6">3.4.19.13</ecNumber>
    </recommendedName>
    <component>
        <recommendedName>
            <fullName evidence="6">Glutathione hydrolase large chain</fullName>
        </recommendedName>
    </component>
    <component>
        <recommendedName>
            <fullName evidence="6">Glutathione hydrolase small chain</fullName>
        </recommendedName>
    </component>
</protein>
<dbReference type="PANTHER" id="PTHR43881">
    <property type="entry name" value="GAMMA-GLUTAMYLTRANSPEPTIDASE (AFU_ORTHOLOGUE AFUA_4G13580)"/>
    <property type="match status" value="1"/>
</dbReference>
<dbReference type="InterPro" id="IPR043137">
    <property type="entry name" value="GGT_ssub_C"/>
</dbReference>
<comment type="PTM">
    <text evidence="6">Cleaved by autocatalysis into a large and a small subunit.</text>
</comment>
<dbReference type="GO" id="GO:0103068">
    <property type="term" value="F:leukotriene C4 gamma-glutamyl transferase activity"/>
    <property type="evidence" value="ECO:0007669"/>
    <property type="project" value="UniProtKB-EC"/>
</dbReference>
<dbReference type="NCBIfam" id="TIGR00066">
    <property type="entry name" value="g_glut_trans"/>
    <property type="match status" value="1"/>
</dbReference>
<keyword evidence="6" id="KW-0378">Hydrolase</keyword>
<dbReference type="Pfam" id="PF01019">
    <property type="entry name" value="G_glu_transpept"/>
    <property type="match status" value="1"/>
</dbReference>
<evidence type="ECO:0000256" key="4">
    <source>
        <dbReference type="PIRSR" id="PIRSR600101-1"/>
    </source>
</evidence>
<gene>
    <name evidence="7" type="primary">ggt</name>
    <name evidence="7" type="ORF">GNP93_19980</name>
</gene>
<dbReference type="GO" id="GO:0036374">
    <property type="term" value="F:glutathione hydrolase activity"/>
    <property type="evidence" value="ECO:0007669"/>
    <property type="project" value="UniProtKB-UniRule"/>
</dbReference>
<dbReference type="EC" id="3.4.19.13" evidence="6"/>
<accession>A0A7X3CV88</accession>
<keyword evidence="6" id="KW-0317">Glutathione biosynthesis</keyword>
<evidence type="ECO:0000256" key="1">
    <source>
        <dbReference type="ARBA" id="ARBA00001049"/>
    </source>
</evidence>
<feature type="active site" description="Nucleophile" evidence="4">
    <location>
        <position position="345"/>
    </location>
</feature>